<dbReference type="SUPFAM" id="SSF53790">
    <property type="entry name" value="Tetrapyrrole methylase"/>
    <property type="match status" value="1"/>
</dbReference>
<accession>A0A2S9KAC6</accession>
<dbReference type="Gene3D" id="3.30.420.180">
    <property type="entry name" value="CobE/GbiG C-terminal domain"/>
    <property type="match status" value="1"/>
</dbReference>
<dbReference type="InterPro" id="IPR002750">
    <property type="entry name" value="CobE/GbiG_C"/>
</dbReference>
<feature type="region of interest" description="Disordered" evidence="6">
    <location>
        <begin position="142"/>
        <end position="161"/>
    </location>
</feature>
<protein>
    <submittedName>
        <fullName evidence="9">Precorrin-3B C(17)-methyltransferase</fullName>
    </submittedName>
</protein>
<dbReference type="CDD" id="cd11646">
    <property type="entry name" value="Precorrin_3B_C17_MT"/>
    <property type="match status" value="1"/>
</dbReference>
<dbReference type="EMBL" id="PVLR01000064">
    <property type="protein sequence ID" value="PRD67401.1"/>
    <property type="molecule type" value="Genomic_DNA"/>
</dbReference>
<keyword evidence="3 9" id="KW-0489">Methyltransferase</keyword>
<dbReference type="InterPro" id="IPR035996">
    <property type="entry name" value="4pyrrol_Methylase_sf"/>
</dbReference>
<reference evidence="9 10" key="1">
    <citation type="submission" date="2018-03" db="EMBL/GenBank/DDBJ databases">
        <title>Comparative genomics illustrates the genes involved in a hyperalkaliphilic mechanisms of Serpentinomonas isolated from highly-alkaline calcium-rich serpentinized springs.</title>
        <authorList>
            <person name="Suzuki S."/>
            <person name="Ishii S."/>
            <person name="Walworth N."/>
            <person name="Bird L."/>
            <person name="Kuenen J.G."/>
            <person name="Nealson K.H."/>
        </authorList>
    </citation>
    <scope>NUCLEOTIDE SEQUENCE [LARGE SCALE GENOMIC DNA]</scope>
    <source>
        <strain evidence="9 10">83</strain>
    </source>
</reference>
<dbReference type="InterPro" id="IPR000878">
    <property type="entry name" value="4pyrrol_Mease"/>
</dbReference>
<dbReference type="Gene3D" id="3.30.950.10">
    <property type="entry name" value="Methyltransferase, Cobalt-precorrin-4 Transmethylase, Domain 2"/>
    <property type="match status" value="1"/>
</dbReference>
<dbReference type="InterPro" id="IPR051810">
    <property type="entry name" value="Precorrin_MeTrfase"/>
</dbReference>
<dbReference type="InterPro" id="IPR014777">
    <property type="entry name" value="4pyrrole_Mease_sub1"/>
</dbReference>
<evidence type="ECO:0000256" key="6">
    <source>
        <dbReference type="SAM" id="MobiDB-lite"/>
    </source>
</evidence>
<dbReference type="NCBIfam" id="TIGR01466">
    <property type="entry name" value="cobJ_cbiH"/>
    <property type="match status" value="1"/>
</dbReference>
<dbReference type="Proteomes" id="UP000238326">
    <property type="component" value="Unassembled WGS sequence"/>
</dbReference>
<dbReference type="OrthoDB" id="9772960at2"/>
<dbReference type="UniPathway" id="UPA00148"/>
<dbReference type="GO" id="GO:0008168">
    <property type="term" value="F:methyltransferase activity"/>
    <property type="evidence" value="ECO:0007669"/>
    <property type="project" value="UniProtKB-KW"/>
</dbReference>
<keyword evidence="10" id="KW-1185">Reference proteome</keyword>
<evidence type="ECO:0000313" key="9">
    <source>
        <dbReference type="EMBL" id="PRD67401.1"/>
    </source>
</evidence>
<gene>
    <name evidence="9" type="primary">cobJ</name>
    <name evidence="9" type="ORF">C6P61_16635</name>
</gene>
<dbReference type="Pfam" id="PF01890">
    <property type="entry name" value="CbiG_C"/>
    <property type="match status" value="1"/>
</dbReference>
<comment type="pathway">
    <text evidence="1">Cofactor biosynthesis; adenosylcobalamin biosynthesis.</text>
</comment>
<evidence type="ECO:0000259" key="8">
    <source>
        <dbReference type="Pfam" id="PF01890"/>
    </source>
</evidence>
<dbReference type="InterPro" id="IPR006363">
    <property type="entry name" value="Cbl_synth_CobJ/CibH_dom"/>
</dbReference>
<feature type="domain" description="Tetrapyrrole methylase" evidence="7">
    <location>
        <begin position="170"/>
        <end position="381"/>
    </location>
</feature>
<keyword evidence="4 9" id="KW-0808">Transferase</keyword>
<dbReference type="PANTHER" id="PTHR47036">
    <property type="entry name" value="COBALT-FACTOR III C(17)-METHYLTRANSFERASE-RELATED"/>
    <property type="match status" value="1"/>
</dbReference>
<dbReference type="SUPFAM" id="SSF159664">
    <property type="entry name" value="CobE/GbiG C-terminal domain-like"/>
    <property type="match status" value="1"/>
</dbReference>
<sequence>MTPQTDHTLVLGLGCDRGTALATLQEAVAQALQQLGASVNAVATLASIDLKADEPGLLSLALQLNCAIHFYPAAALAAVPVPNPSATVLRHTGTPSVSEAAALLAAGAPDHPAPPTALCLEKHKWRGADGKNATVSIARRISPAPPTPAARKARMTTPSPIPDAASTAGKIMLVGIGPGSEAHMTARARQAIQEADTVIGYVTYIKLVADLLEGKEIIRKSMTEELDRAVSALDAARQGKKVALISSGDAGVYGMAGPTYEVLFQAGWTPDDPVQVEIIPGASALNSCAALVGAPLTHDFCAISLSDLLTPWPTIARRLDAVAMADFVVALYNPKSGRRTRQIVEAQRLFLRHRRPDTPVAIVKSAYRRREQILFTTLDQMTEADIGMLTTVLIGNSNTFVRHGLMVTPRGYANKYDLEQGGDTRDGEKRGRSLSTGLLGWLDTLQAEHAEGLDIDTLAARHRLPADYIRSTLMEPVTATAVESEENA</sequence>
<evidence type="ECO:0000256" key="4">
    <source>
        <dbReference type="ARBA" id="ARBA00022679"/>
    </source>
</evidence>
<organism evidence="9 10">
    <name type="scientific">Malikia spinosa</name>
    <dbReference type="NCBI Taxonomy" id="86180"/>
    <lineage>
        <taxon>Bacteria</taxon>
        <taxon>Pseudomonadati</taxon>
        <taxon>Pseudomonadota</taxon>
        <taxon>Betaproteobacteria</taxon>
        <taxon>Burkholderiales</taxon>
        <taxon>Comamonadaceae</taxon>
        <taxon>Malikia</taxon>
    </lineage>
</organism>
<evidence type="ECO:0000256" key="1">
    <source>
        <dbReference type="ARBA" id="ARBA00004953"/>
    </source>
</evidence>
<evidence type="ECO:0000259" key="7">
    <source>
        <dbReference type="Pfam" id="PF00590"/>
    </source>
</evidence>
<comment type="caution">
    <text evidence="9">The sequence shown here is derived from an EMBL/GenBank/DDBJ whole genome shotgun (WGS) entry which is preliminary data.</text>
</comment>
<keyword evidence="5" id="KW-0949">S-adenosyl-L-methionine</keyword>
<evidence type="ECO:0000313" key="10">
    <source>
        <dbReference type="Proteomes" id="UP000238326"/>
    </source>
</evidence>
<evidence type="ECO:0000256" key="3">
    <source>
        <dbReference type="ARBA" id="ARBA00022603"/>
    </source>
</evidence>
<dbReference type="GO" id="GO:0032259">
    <property type="term" value="P:methylation"/>
    <property type="evidence" value="ECO:0007669"/>
    <property type="project" value="UniProtKB-KW"/>
</dbReference>
<name>A0A2S9KAC6_9BURK</name>
<dbReference type="Gene3D" id="3.40.1010.10">
    <property type="entry name" value="Cobalt-precorrin-4 Transmethylase, Domain 1"/>
    <property type="match status" value="1"/>
</dbReference>
<dbReference type="InterPro" id="IPR014776">
    <property type="entry name" value="4pyrrole_Mease_sub2"/>
</dbReference>
<dbReference type="InterPro" id="IPR036518">
    <property type="entry name" value="CobE/GbiG_C_sf"/>
</dbReference>
<dbReference type="GO" id="GO:0009236">
    <property type="term" value="P:cobalamin biosynthetic process"/>
    <property type="evidence" value="ECO:0007669"/>
    <property type="project" value="UniProtKB-UniPathway"/>
</dbReference>
<evidence type="ECO:0000256" key="2">
    <source>
        <dbReference type="ARBA" id="ARBA00022573"/>
    </source>
</evidence>
<proteinExistence type="predicted"/>
<feature type="domain" description="CobE/GbiG C-terminal" evidence="8">
    <location>
        <begin position="9"/>
        <end position="138"/>
    </location>
</feature>
<evidence type="ECO:0000256" key="5">
    <source>
        <dbReference type="ARBA" id="ARBA00022691"/>
    </source>
</evidence>
<dbReference type="AlphaFoldDB" id="A0A2S9KAC6"/>
<dbReference type="Pfam" id="PF00590">
    <property type="entry name" value="TP_methylase"/>
    <property type="match status" value="1"/>
</dbReference>
<keyword evidence="2" id="KW-0169">Cobalamin biosynthesis</keyword>
<dbReference type="PANTHER" id="PTHR47036:SF1">
    <property type="entry name" value="COBALT-FACTOR III C(17)-METHYLTRANSFERASE-RELATED"/>
    <property type="match status" value="1"/>
</dbReference>